<dbReference type="GO" id="GO:0003904">
    <property type="term" value="F:deoxyribodipyrimidine photo-lyase activity"/>
    <property type="evidence" value="ECO:0007669"/>
    <property type="project" value="TreeGrafter"/>
</dbReference>
<evidence type="ECO:0000256" key="2">
    <source>
        <dbReference type="ARBA" id="ARBA00022827"/>
    </source>
</evidence>
<keyword evidence="3 6" id="KW-0157">Chromophore</keyword>
<feature type="binding site" evidence="4">
    <location>
        <position position="219"/>
    </location>
    <ligand>
        <name>FAD</name>
        <dbReference type="ChEBI" id="CHEBI:57692"/>
    </ligand>
</feature>
<feature type="domain" description="Photolyase/cryptochrome alpha/beta" evidence="8">
    <location>
        <begin position="2"/>
        <end position="131"/>
    </location>
</feature>
<dbReference type="PROSITE" id="PS00394">
    <property type="entry name" value="DNA_PHOTOLYASES_1_1"/>
    <property type="match status" value="1"/>
</dbReference>
<feature type="site" description="Electron transfer via tryptophanyl radical" evidence="5">
    <location>
        <position position="348"/>
    </location>
</feature>
<evidence type="ECO:0000256" key="7">
    <source>
        <dbReference type="SAM" id="MobiDB-lite"/>
    </source>
</evidence>
<comment type="cofactor">
    <cofactor evidence="4">
        <name>FAD</name>
        <dbReference type="ChEBI" id="CHEBI:57692"/>
    </cofactor>
    <text evidence="4">Binds 1 FAD per subunit.</text>
</comment>
<feature type="binding site" evidence="4">
    <location>
        <position position="263"/>
    </location>
    <ligand>
        <name>FAD</name>
        <dbReference type="ChEBI" id="CHEBI:57692"/>
    </ligand>
</feature>
<dbReference type="InterPro" id="IPR005101">
    <property type="entry name" value="Cryptochr/Photolyase_FAD-bd"/>
</dbReference>
<dbReference type="GO" id="GO:0003677">
    <property type="term" value="F:DNA binding"/>
    <property type="evidence" value="ECO:0007669"/>
    <property type="project" value="TreeGrafter"/>
</dbReference>
<reference evidence="9" key="2">
    <citation type="submission" date="2020-09" db="EMBL/GenBank/DDBJ databases">
        <authorList>
            <person name="Sun Q."/>
            <person name="Ohkuma M."/>
        </authorList>
    </citation>
    <scope>NUCLEOTIDE SEQUENCE</scope>
    <source>
        <strain evidence="9">JCM 4633</strain>
    </source>
</reference>
<feature type="binding site" evidence="4">
    <location>
        <begin position="361"/>
        <end position="363"/>
    </location>
    <ligand>
        <name>FAD</name>
        <dbReference type="ChEBI" id="CHEBI:57692"/>
    </ligand>
</feature>
<dbReference type="InterPro" id="IPR036155">
    <property type="entry name" value="Crypto/Photolyase_N_sf"/>
</dbReference>
<keyword evidence="2 4" id="KW-0274">FAD</keyword>
<gene>
    <name evidence="9" type="ORF">GCM10010507_57730</name>
</gene>
<dbReference type="InterPro" id="IPR036134">
    <property type="entry name" value="Crypto/Photolyase_FAD-like_sf"/>
</dbReference>
<dbReference type="RefSeq" id="WP_190112881.1">
    <property type="nucleotide sequence ID" value="NZ_BMVB01000032.1"/>
</dbReference>
<feature type="binding site" evidence="4">
    <location>
        <begin position="231"/>
        <end position="235"/>
    </location>
    <ligand>
        <name>FAD</name>
        <dbReference type="ChEBI" id="CHEBI:57692"/>
    </ligand>
</feature>
<organism evidence="9 10">
    <name type="scientific">Streptomyces cinnamoneus</name>
    <name type="common">Streptoverticillium cinnamoneum</name>
    <dbReference type="NCBI Taxonomy" id="53446"/>
    <lineage>
        <taxon>Bacteria</taxon>
        <taxon>Bacillati</taxon>
        <taxon>Actinomycetota</taxon>
        <taxon>Actinomycetes</taxon>
        <taxon>Kitasatosporales</taxon>
        <taxon>Streptomycetaceae</taxon>
        <taxon>Streptomyces</taxon>
        <taxon>Streptomyces cinnamoneus group</taxon>
    </lineage>
</organism>
<feature type="site" description="Electron transfer via tryptophanyl radical" evidence="5">
    <location>
        <position position="295"/>
    </location>
</feature>
<evidence type="ECO:0000313" key="10">
    <source>
        <dbReference type="Proteomes" id="UP000646244"/>
    </source>
</evidence>
<protein>
    <submittedName>
        <fullName evidence="9">Deoxyribodipyrimidine photo-lyase</fullName>
    </submittedName>
</protein>
<evidence type="ECO:0000259" key="8">
    <source>
        <dbReference type="PROSITE" id="PS51645"/>
    </source>
</evidence>
<comment type="similarity">
    <text evidence="6">Belongs to the DNA photolyase family.</text>
</comment>
<dbReference type="Pfam" id="PF03441">
    <property type="entry name" value="FAD_binding_7"/>
    <property type="match status" value="1"/>
</dbReference>
<evidence type="ECO:0000256" key="1">
    <source>
        <dbReference type="ARBA" id="ARBA00022630"/>
    </source>
</evidence>
<keyword evidence="1 4" id="KW-0285">Flavoprotein</keyword>
<dbReference type="GO" id="GO:0006950">
    <property type="term" value="P:response to stress"/>
    <property type="evidence" value="ECO:0007669"/>
    <property type="project" value="UniProtKB-ARBA"/>
</dbReference>
<dbReference type="PROSITE" id="PS51645">
    <property type="entry name" value="PHR_CRY_ALPHA_BETA"/>
    <property type="match status" value="1"/>
</dbReference>
<dbReference type="EMBL" id="BMVB01000032">
    <property type="protein sequence ID" value="GHC71245.1"/>
    <property type="molecule type" value="Genomic_DNA"/>
</dbReference>
<dbReference type="GO" id="GO:0071949">
    <property type="term" value="F:FAD binding"/>
    <property type="evidence" value="ECO:0007669"/>
    <property type="project" value="TreeGrafter"/>
</dbReference>
<dbReference type="Gene3D" id="1.25.40.80">
    <property type="match status" value="1"/>
</dbReference>
<feature type="site" description="Electron transfer via tryptophanyl radical" evidence="5">
    <location>
        <position position="371"/>
    </location>
</feature>
<dbReference type="GO" id="GO:0006139">
    <property type="term" value="P:nucleobase-containing compound metabolic process"/>
    <property type="evidence" value="ECO:0007669"/>
    <property type="project" value="UniProtKB-ARBA"/>
</dbReference>
<evidence type="ECO:0000256" key="5">
    <source>
        <dbReference type="PIRSR" id="PIRSR602081-2"/>
    </source>
</evidence>
<feature type="region of interest" description="Disordered" evidence="7">
    <location>
        <begin position="180"/>
        <end position="204"/>
    </location>
</feature>
<sequence>MSAAVALFTADLRVHDNPVLRSALATAEQVVPLFVVDSGVAAAGFLVPNRAAFLADALAALDAALRARGGRLVVRHGEVVEETCRVAEETGAPTVHVAAGPSGYAARRESRLRAALCRAGRELRVHDGVVTAVAPGAVVPSGKDHYAVFTPYFRRWQAEPVRDVLPAPRALTVPPVRSDALPSAASLAPGTASPGLPEGGEEAGRERLRRWEAGPLDAYARQHDDLPADGTSRLSPYLHFGCLSPVEVLHRARRHGGAGADAFVRQLAWREFHHQMLAARPDAGRHDYRPRGDHWRDAPEEVAAWREGRTGYPIVDAGMRQLLHEGWMPGRARLLAASFLTKTLYVDWRVGAAHFLDLLVDGDVANNQLNWQWAAGTGSDTRPQRVLNPLTQARRFDPQGDYVRRWVPELAGIEGAAVHRPWLLPAAARDGLGYPGPVVDLAEGLARFRRARGEPTP</sequence>
<dbReference type="Gene3D" id="1.10.579.10">
    <property type="entry name" value="DNA Cyclobutane Dipyrimidine Photolyase, subunit A, domain 3"/>
    <property type="match status" value="1"/>
</dbReference>
<reference evidence="9" key="1">
    <citation type="journal article" date="2014" name="Int. J. Syst. Evol. Microbiol.">
        <title>Complete genome sequence of Corynebacterium casei LMG S-19264T (=DSM 44701T), isolated from a smear-ripened cheese.</title>
        <authorList>
            <consortium name="US DOE Joint Genome Institute (JGI-PGF)"/>
            <person name="Walter F."/>
            <person name="Albersmeier A."/>
            <person name="Kalinowski J."/>
            <person name="Ruckert C."/>
        </authorList>
    </citation>
    <scope>NUCLEOTIDE SEQUENCE</scope>
    <source>
        <strain evidence="9">JCM 4633</strain>
    </source>
</reference>
<evidence type="ECO:0000256" key="3">
    <source>
        <dbReference type="ARBA" id="ARBA00022991"/>
    </source>
</evidence>
<dbReference type="InterPro" id="IPR014729">
    <property type="entry name" value="Rossmann-like_a/b/a_fold"/>
</dbReference>
<dbReference type="AlphaFoldDB" id="A0A918TZF0"/>
<dbReference type="SUPFAM" id="SSF52425">
    <property type="entry name" value="Cryptochrome/photolyase, N-terminal domain"/>
    <property type="match status" value="1"/>
</dbReference>
<dbReference type="SUPFAM" id="SSF48173">
    <property type="entry name" value="Cryptochrome/photolyase FAD-binding domain"/>
    <property type="match status" value="1"/>
</dbReference>
<dbReference type="PRINTS" id="PR00147">
    <property type="entry name" value="DNAPHOTLYASE"/>
</dbReference>
<dbReference type="Gene3D" id="3.40.50.620">
    <property type="entry name" value="HUPs"/>
    <property type="match status" value="1"/>
</dbReference>
<dbReference type="Proteomes" id="UP000646244">
    <property type="component" value="Unassembled WGS sequence"/>
</dbReference>
<evidence type="ECO:0000256" key="6">
    <source>
        <dbReference type="RuleBase" id="RU004182"/>
    </source>
</evidence>
<dbReference type="InterPro" id="IPR018394">
    <property type="entry name" value="DNA_photolyase_1_CS_C"/>
</dbReference>
<dbReference type="PANTHER" id="PTHR11455:SF9">
    <property type="entry name" value="CRYPTOCHROME CIRCADIAN CLOCK 5 ISOFORM X1"/>
    <property type="match status" value="1"/>
</dbReference>
<evidence type="ECO:0000313" key="9">
    <source>
        <dbReference type="EMBL" id="GHC71245.1"/>
    </source>
</evidence>
<accession>A0A918TZF0</accession>
<dbReference type="Pfam" id="PF00875">
    <property type="entry name" value="DNA_photolyase"/>
    <property type="match status" value="1"/>
</dbReference>
<dbReference type="GO" id="GO:0009416">
    <property type="term" value="P:response to light stimulus"/>
    <property type="evidence" value="ECO:0007669"/>
    <property type="project" value="TreeGrafter"/>
</dbReference>
<name>A0A918TZF0_STRCJ</name>
<dbReference type="InterPro" id="IPR006050">
    <property type="entry name" value="DNA_photolyase_N"/>
</dbReference>
<dbReference type="PANTHER" id="PTHR11455">
    <property type="entry name" value="CRYPTOCHROME"/>
    <property type="match status" value="1"/>
</dbReference>
<comment type="caution">
    <text evidence="9">The sequence shown here is derived from an EMBL/GenBank/DDBJ whole genome shotgun (WGS) entry which is preliminary data.</text>
</comment>
<proteinExistence type="inferred from homology"/>
<evidence type="ECO:0000256" key="4">
    <source>
        <dbReference type="PIRSR" id="PIRSR602081-1"/>
    </source>
</evidence>
<feature type="compositionally biased region" description="Low complexity" evidence="7">
    <location>
        <begin position="180"/>
        <end position="196"/>
    </location>
</feature>
<dbReference type="InterPro" id="IPR002081">
    <property type="entry name" value="Cryptochrome/DNA_photolyase_1"/>
</dbReference>